<reference evidence="1" key="1">
    <citation type="journal article" date="2021" name="Proc. Natl. Acad. Sci. U.S.A.">
        <title>Three genomes in the algal genus Volvox reveal the fate of a haploid sex-determining region after a transition to homothallism.</title>
        <authorList>
            <person name="Yamamoto K."/>
            <person name="Hamaji T."/>
            <person name="Kawai-Toyooka H."/>
            <person name="Matsuzaki R."/>
            <person name="Takahashi F."/>
            <person name="Nishimura Y."/>
            <person name="Kawachi M."/>
            <person name="Noguchi H."/>
            <person name="Minakuchi Y."/>
            <person name="Umen J.G."/>
            <person name="Toyoda A."/>
            <person name="Nozaki H."/>
        </authorList>
    </citation>
    <scope>NUCLEOTIDE SEQUENCE</scope>
    <source>
        <strain evidence="1">NIES-3780</strain>
    </source>
</reference>
<evidence type="ECO:0000313" key="2">
    <source>
        <dbReference type="Proteomes" id="UP000747399"/>
    </source>
</evidence>
<dbReference type="EMBL" id="BNCO01000041">
    <property type="protein sequence ID" value="GIL60791.1"/>
    <property type="molecule type" value="Genomic_DNA"/>
</dbReference>
<proteinExistence type="predicted"/>
<gene>
    <name evidence="1" type="ORF">Vafri_15318</name>
</gene>
<evidence type="ECO:0000313" key="1">
    <source>
        <dbReference type="EMBL" id="GIL60791.1"/>
    </source>
</evidence>
<dbReference type="AlphaFoldDB" id="A0A8J4F8I7"/>
<dbReference type="Proteomes" id="UP000747399">
    <property type="component" value="Unassembled WGS sequence"/>
</dbReference>
<protein>
    <submittedName>
        <fullName evidence="1">Uncharacterized protein</fullName>
    </submittedName>
</protein>
<name>A0A8J4F8I7_9CHLO</name>
<feature type="non-terminal residue" evidence="1">
    <location>
        <position position="1"/>
    </location>
</feature>
<sequence length="127" mass="14156">GCLGCCLKYHREAAVVVVQARVGCWGCCLKCHREAVVVIVQARVGCWNCCLDTHQNLVVADMHLEYWGCDLRPVQEVMGGELDQVGLGWLPHADLEEWALLLAAGQEDMEVEQERVNCHYCLCPCLA</sequence>
<comment type="caution">
    <text evidence="1">The sequence shown here is derived from an EMBL/GenBank/DDBJ whole genome shotgun (WGS) entry which is preliminary data.</text>
</comment>
<keyword evidence="2" id="KW-1185">Reference proteome</keyword>
<organism evidence="1 2">
    <name type="scientific">Volvox africanus</name>
    <dbReference type="NCBI Taxonomy" id="51714"/>
    <lineage>
        <taxon>Eukaryota</taxon>
        <taxon>Viridiplantae</taxon>
        <taxon>Chlorophyta</taxon>
        <taxon>core chlorophytes</taxon>
        <taxon>Chlorophyceae</taxon>
        <taxon>CS clade</taxon>
        <taxon>Chlamydomonadales</taxon>
        <taxon>Volvocaceae</taxon>
        <taxon>Volvox</taxon>
    </lineage>
</organism>
<accession>A0A8J4F8I7</accession>